<gene>
    <name evidence="11" type="primary">g5277</name>
    <name evidence="11" type="ORF">EsDP_00005277</name>
</gene>
<evidence type="ECO:0000256" key="4">
    <source>
        <dbReference type="ARBA" id="ARBA00022723"/>
    </source>
</evidence>
<keyword evidence="6" id="KW-0378">Hydrolase</keyword>
<dbReference type="InterPro" id="IPR024079">
    <property type="entry name" value="MetalloPept_cat_dom_sf"/>
</dbReference>
<protein>
    <recommendedName>
        <fullName evidence="10">Peptidase M43 pregnancy-associated plasma-A domain-containing protein</fullName>
    </recommendedName>
</protein>
<keyword evidence="3" id="KW-0645">Protease</keyword>
<evidence type="ECO:0000256" key="3">
    <source>
        <dbReference type="ARBA" id="ARBA00022670"/>
    </source>
</evidence>
<dbReference type="PANTHER" id="PTHR47466:SF1">
    <property type="entry name" value="METALLOPROTEASE MEP1 (AFU_ORTHOLOGUE AFUA_1G07730)-RELATED"/>
    <property type="match status" value="1"/>
</dbReference>
<evidence type="ECO:0000256" key="2">
    <source>
        <dbReference type="ARBA" id="ARBA00008721"/>
    </source>
</evidence>
<keyword evidence="9" id="KW-1015">Disulfide bond</keyword>
<keyword evidence="5" id="KW-0732">Signal</keyword>
<evidence type="ECO:0000256" key="9">
    <source>
        <dbReference type="ARBA" id="ARBA00023157"/>
    </source>
</evidence>
<reference evidence="12" key="1">
    <citation type="submission" date="2024-06" db="EMBL/GenBank/DDBJ databases">
        <title>Draft Genome Sequences of Epichloe bromicola Strains Isolated from Elymus ciliaris.</title>
        <authorList>
            <consortium name="Epichloe bromicola genome sequencing consortium"/>
            <person name="Miura A."/>
            <person name="Imano S."/>
            <person name="Ashida A."/>
            <person name="Sato I."/>
            <person name="Chiba S."/>
            <person name="Tanaka A."/>
            <person name="Camagna M."/>
            <person name="Takemoto D."/>
        </authorList>
    </citation>
    <scope>NUCLEOTIDE SEQUENCE [LARGE SCALE GENOMIC DNA]</scope>
    <source>
        <strain evidence="12">DP</strain>
    </source>
</reference>
<dbReference type="Gene3D" id="3.40.390.10">
    <property type="entry name" value="Collagenase (Catalytic Domain)"/>
    <property type="match status" value="1"/>
</dbReference>
<comment type="similarity">
    <text evidence="2">Belongs to the peptidase M43B family.</text>
</comment>
<dbReference type="EMBL" id="BAAFGZ010000238">
    <property type="protein sequence ID" value="GAB0136994.1"/>
    <property type="molecule type" value="Genomic_DNA"/>
</dbReference>
<evidence type="ECO:0000256" key="6">
    <source>
        <dbReference type="ARBA" id="ARBA00022801"/>
    </source>
</evidence>
<evidence type="ECO:0000313" key="11">
    <source>
        <dbReference type="EMBL" id="GAB0136994.1"/>
    </source>
</evidence>
<dbReference type="InterPro" id="IPR008754">
    <property type="entry name" value="Peptidase_M43"/>
</dbReference>
<evidence type="ECO:0000256" key="8">
    <source>
        <dbReference type="ARBA" id="ARBA00023049"/>
    </source>
</evidence>
<keyword evidence="4" id="KW-0479">Metal-binding</keyword>
<accession>A0ABQ0CU71</accession>
<keyword evidence="8" id="KW-0482">Metalloprotease</keyword>
<evidence type="ECO:0000313" key="12">
    <source>
        <dbReference type="Proteomes" id="UP001562357"/>
    </source>
</evidence>
<evidence type="ECO:0000256" key="5">
    <source>
        <dbReference type="ARBA" id="ARBA00022729"/>
    </source>
</evidence>
<dbReference type="Pfam" id="PF05572">
    <property type="entry name" value="Peptidase_M43"/>
    <property type="match status" value="1"/>
</dbReference>
<evidence type="ECO:0000259" key="10">
    <source>
        <dbReference type="Pfam" id="PF05572"/>
    </source>
</evidence>
<dbReference type="SUPFAM" id="SSF55486">
    <property type="entry name" value="Metalloproteases ('zincins'), catalytic domain"/>
    <property type="match status" value="1"/>
</dbReference>
<comment type="caution">
    <text evidence="11">The sequence shown here is derived from an EMBL/GenBank/DDBJ whole genome shotgun (WGS) entry which is preliminary data.</text>
</comment>
<comment type="function">
    <text evidence="1">Secreted metalloproteinase that allows assimilation of proteinaceous substrates.</text>
</comment>
<evidence type="ECO:0000256" key="7">
    <source>
        <dbReference type="ARBA" id="ARBA00022833"/>
    </source>
</evidence>
<organism evidence="11 12">
    <name type="scientific">Epichloe bromicola</name>
    <dbReference type="NCBI Taxonomy" id="79588"/>
    <lineage>
        <taxon>Eukaryota</taxon>
        <taxon>Fungi</taxon>
        <taxon>Dikarya</taxon>
        <taxon>Ascomycota</taxon>
        <taxon>Pezizomycotina</taxon>
        <taxon>Sordariomycetes</taxon>
        <taxon>Hypocreomycetidae</taxon>
        <taxon>Hypocreales</taxon>
        <taxon>Clavicipitaceae</taxon>
        <taxon>Epichloe</taxon>
    </lineage>
</organism>
<keyword evidence="12" id="KW-1185">Reference proteome</keyword>
<dbReference type="Proteomes" id="UP001562357">
    <property type="component" value="Unassembled WGS sequence"/>
</dbReference>
<evidence type="ECO:0000256" key="1">
    <source>
        <dbReference type="ARBA" id="ARBA00003174"/>
    </source>
</evidence>
<name>A0ABQ0CU71_9HYPO</name>
<proteinExistence type="inferred from homology"/>
<dbReference type="PANTHER" id="PTHR47466">
    <property type="match status" value="1"/>
</dbReference>
<feature type="domain" description="Peptidase M43 pregnancy-associated plasma-A" evidence="10">
    <location>
        <begin position="93"/>
        <end position="220"/>
    </location>
</feature>
<sequence length="229" mass="25622">MALNESMISTSEFAALANINVPVYAHVVSRSNNEHLKDEDVRAMITGISKDYDNMGFQFALKSVDYTLYADWSSGQNEMAMKKKLRKGGYRTLKLYYVNSLPSSSSLQTTGLCYYPYPTNDGKGSDTLTRDGCTIRRDLLNNGQTTTHKVGHWLGLLHAFEGGCTGGGDQIADTPACETTRGCDENTDTCPEFPEKDDVHNFMFYGTCRTRFIVGQAKRAHRQYNLYRA</sequence>
<keyword evidence="7" id="KW-0862">Zinc</keyword>